<evidence type="ECO:0000256" key="6">
    <source>
        <dbReference type="ARBA" id="ARBA00022840"/>
    </source>
</evidence>
<dbReference type="PROSITE" id="PS50011">
    <property type="entry name" value="PROTEIN_KINASE_DOM"/>
    <property type="match status" value="1"/>
</dbReference>
<dbReference type="EC" id="2.7.11.1" evidence="1"/>
<gene>
    <name evidence="10" type="ORF">CIG21_01400</name>
</gene>
<dbReference type="Gene3D" id="3.30.200.20">
    <property type="entry name" value="Phosphorylase Kinase, domain 1"/>
    <property type="match status" value="1"/>
</dbReference>
<dbReference type="Pfam" id="PF00069">
    <property type="entry name" value="Pkinase"/>
    <property type="match status" value="1"/>
</dbReference>
<dbReference type="CDD" id="cd14014">
    <property type="entry name" value="STKc_PknB_like"/>
    <property type="match status" value="1"/>
</dbReference>
<feature type="binding site" evidence="7">
    <location>
        <position position="46"/>
    </location>
    <ligand>
        <name>ATP</name>
        <dbReference type="ChEBI" id="CHEBI:30616"/>
    </ligand>
</feature>
<keyword evidence="6 7" id="KW-0067">ATP-binding</keyword>
<keyword evidence="4 7" id="KW-0547">Nucleotide-binding</keyword>
<keyword evidence="3" id="KW-0808">Transferase</keyword>
<dbReference type="InterPro" id="IPR000719">
    <property type="entry name" value="Prot_kinase_dom"/>
</dbReference>
<dbReference type="EMBL" id="NQMQ01000001">
    <property type="protein sequence ID" value="PAJ71402.1"/>
    <property type="molecule type" value="Genomic_DNA"/>
</dbReference>
<evidence type="ECO:0000256" key="7">
    <source>
        <dbReference type="PROSITE-ProRule" id="PRU10141"/>
    </source>
</evidence>
<dbReference type="InterPro" id="IPR011009">
    <property type="entry name" value="Kinase-like_dom_sf"/>
</dbReference>
<dbReference type="InterPro" id="IPR008271">
    <property type="entry name" value="Ser/Thr_kinase_AS"/>
</dbReference>
<sequence length="529" mass="55377">MNTENREELQKLIGDDYQLQWVIGHGGMSTVWLADDPENDREVALKVLRPEFSSNDEFLARFRNEALAAEGINSPNVVATYDYRELESPSGAAMCFIVMEYIRGESLADLIKREGALSEELALDVLEQAAHGLAVIHRMGLVHRDIKPGNLMITQNGQIKITDFGIAKAAAAVPLTRTGMVVGTAQYVSPEQAQGMKVTAASDVYSLGVVGYEMLAGNRPFTGDSSVSVALAHVSAEPPALPISVSAPAREFIEIALRKDPRQRFRDGNEMQLAVEQVRQGLRPAQPGGQTAVIATEPSPTESTQMLADVAKERTTRPAGAYPPSAARAVASRRPAAPASSRAGTYREAPAPAREPEKSSKAGPIVAGILGLMLVGGAAAWAMTSGVLDGIGGGASSSSSTAPTVVTQTETVESTPSPSEDEDTETDTTTRERETVTRHERSPETLTISDEPTQPKHSREAPTSAARPSAPQGSKTAGAPTSAQEVPSSATPAPSAPAAPSAGADTGTDGGAGEIELPDLDSILGGNAQ</sequence>
<protein>
    <recommendedName>
        <fullName evidence="1">non-specific serine/threonine protein kinase</fullName>
        <ecNumber evidence="1">2.7.11.1</ecNumber>
    </recommendedName>
</protein>
<evidence type="ECO:0000313" key="10">
    <source>
        <dbReference type="EMBL" id="PAJ71402.1"/>
    </source>
</evidence>
<dbReference type="Gene3D" id="1.10.510.10">
    <property type="entry name" value="Transferase(Phosphotransferase) domain 1"/>
    <property type="match status" value="1"/>
</dbReference>
<comment type="caution">
    <text evidence="10">The sequence shown here is derived from an EMBL/GenBank/DDBJ whole genome shotgun (WGS) entry which is preliminary data.</text>
</comment>
<dbReference type="GO" id="GO:0005524">
    <property type="term" value="F:ATP binding"/>
    <property type="evidence" value="ECO:0007669"/>
    <property type="project" value="UniProtKB-UniRule"/>
</dbReference>
<dbReference type="RefSeq" id="WP_095275315.1">
    <property type="nucleotide sequence ID" value="NZ_CP047655.1"/>
</dbReference>
<dbReference type="PANTHER" id="PTHR43289">
    <property type="entry name" value="MITOGEN-ACTIVATED PROTEIN KINASE KINASE KINASE 20-RELATED"/>
    <property type="match status" value="1"/>
</dbReference>
<evidence type="ECO:0000256" key="4">
    <source>
        <dbReference type="ARBA" id="ARBA00022741"/>
    </source>
</evidence>
<reference evidence="10 11" key="1">
    <citation type="submission" date="2017-08" db="EMBL/GenBank/DDBJ databases">
        <authorList>
            <person name="de Groot N.N."/>
        </authorList>
    </citation>
    <scope>NUCLEOTIDE SEQUENCE [LARGE SCALE GENOMIC DNA]</scope>
    <source>
        <strain evidence="10 11">NBT06-6</strain>
    </source>
</reference>
<dbReference type="InterPro" id="IPR017441">
    <property type="entry name" value="Protein_kinase_ATP_BS"/>
</dbReference>
<accession>A0A269PGX4</accession>
<dbReference type="GO" id="GO:0004674">
    <property type="term" value="F:protein serine/threonine kinase activity"/>
    <property type="evidence" value="ECO:0007669"/>
    <property type="project" value="UniProtKB-KW"/>
</dbReference>
<dbReference type="SMART" id="SM00220">
    <property type="entry name" value="S_TKc"/>
    <property type="match status" value="1"/>
</dbReference>
<evidence type="ECO:0000256" key="5">
    <source>
        <dbReference type="ARBA" id="ARBA00022777"/>
    </source>
</evidence>
<feature type="region of interest" description="Disordered" evidence="8">
    <location>
        <begin position="393"/>
        <end position="529"/>
    </location>
</feature>
<organism evidence="10 11">
    <name type="scientific">Corynebacterium hadale</name>
    <dbReference type="NCBI Taxonomy" id="2026255"/>
    <lineage>
        <taxon>Bacteria</taxon>
        <taxon>Bacillati</taxon>
        <taxon>Actinomycetota</taxon>
        <taxon>Actinomycetes</taxon>
        <taxon>Mycobacteriales</taxon>
        <taxon>Corynebacteriaceae</taxon>
        <taxon>Corynebacterium</taxon>
    </lineage>
</organism>
<keyword evidence="2 10" id="KW-0723">Serine/threonine-protein kinase</keyword>
<keyword evidence="5 10" id="KW-0418">Kinase</keyword>
<feature type="domain" description="Protein kinase" evidence="9">
    <location>
        <begin position="17"/>
        <end position="278"/>
    </location>
</feature>
<feature type="compositionally biased region" description="Polar residues" evidence="8">
    <location>
        <begin position="471"/>
        <end position="486"/>
    </location>
</feature>
<evidence type="ECO:0000256" key="8">
    <source>
        <dbReference type="SAM" id="MobiDB-lite"/>
    </source>
</evidence>
<feature type="compositionally biased region" description="Low complexity" evidence="8">
    <location>
        <begin position="396"/>
        <end position="418"/>
    </location>
</feature>
<dbReference type="PROSITE" id="PS00108">
    <property type="entry name" value="PROTEIN_KINASE_ST"/>
    <property type="match status" value="1"/>
</dbReference>
<evidence type="ECO:0000259" key="9">
    <source>
        <dbReference type="PROSITE" id="PS50011"/>
    </source>
</evidence>
<evidence type="ECO:0000256" key="2">
    <source>
        <dbReference type="ARBA" id="ARBA00022527"/>
    </source>
</evidence>
<feature type="compositionally biased region" description="Low complexity" evidence="8">
    <location>
        <begin position="317"/>
        <end position="343"/>
    </location>
</feature>
<feature type="region of interest" description="Disordered" evidence="8">
    <location>
        <begin position="284"/>
        <end position="303"/>
    </location>
</feature>
<dbReference type="AlphaFoldDB" id="A0A269PGX4"/>
<dbReference type="PROSITE" id="PS00107">
    <property type="entry name" value="PROTEIN_KINASE_ATP"/>
    <property type="match status" value="1"/>
</dbReference>
<name>A0A269PGX4_9CORY</name>
<feature type="region of interest" description="Disordered" evidence="8">
    <location>
        <begin position="314"/>
        <end position="362"/>
    </location>
</feature>
<proteinExistence type="predicted"/>
<dbReference type="PANTHER" id="PTHR43289:SF6">
    <property type="entry name" value="SERINE_THREONINE-PROTEIN KINASE NEKL-3"/>
    <property type="match status" value="1"/>
</dbReference>
<feature type="compositionally biased region" description="Low complexity" evidence="8">
    <location>
        <begin position="487"/>
        <end position="507"/>
    </location>
</feature>
<evidence type="ECO:0000313" key="11">
    <source>
        <dbReference type="Proteomes" id="UP000215771"/>
    </source>
</evidence>
<evidence type="ECO:0000256" key="1">
    <source>
        <dbReference type="ARBA" id="ARBA00012513"/>
    </source>
</evidence>
<dbReference type="Proteomes" id="UP000215771">
    <property type="component" value="Unassembled WGS sequence"/>
</dbReference>
<feature type="compositionally biased region" description="Basic and acidic residues" evidence="8">
    <location>
        <begin position="428"/>
        <end position="443"/>
    </location>
</feature>
<dbReference type="SUPFAM" id="SSF56112">
    <property type="entry name" value="Protein kinase-like (PK-like)"/>
    <property type="match status" value="1"/>
</dbReference>
<evidence type="ECO:0000256" key="3">
    <source>
        <dbReference type="ARBA" id="ARBA00022679"/>
    </source>
</evidence>
<dbReference type="FunFam" id="1.10.510.10:FF:000021">
    <property type="entry name" value="Serine/threonine protein kinase"/>
    <property type="match status" value="1"/>
</dbReference>